<dbReference type="Gene3D" id="3.60.21.10">
    <property type="match status" value="1"/>
</dbReference>
<dbReference type="SUPFAM" id="SSF56300">
    <property type="entry name" value="Metallo-dependent phosphatases"/>
    <property type="match status" value="1"/>
</dbReference>
<sequence length="177" mass="20431">MITVGVVSLHVSKGLEDLLYDYGVDLEIWAHEHSYERLWPIYNYQVYNGSLDSPYSNPEAPVHVVTGSAGCSEFHDPFKSEQPYWSAFRSNEYGYNRLKVVQQHPSLHGVRLRRTPWNKSKEFITEYISIVNPEEKLKGSNQQTIQSELNKLTRMPTDVGVVVDSFWLIKETHGPLF</sequence>
<keyword evidence="3" id="KW-1185">Reference proteome</keyword>
<evidence type="ECO:0000313" key="3">
    <source>
        <dbReference type="Proteomes" id="UP001153148"/>
    </source>
</evidence>
<accession>A0ABN7NYW0</accession>
<dbReference type="InterPro" id="IPR029052">
    <property type="entry name" value="Metallo-depent_PP-like"/>
</dbReference>
<comment type="caution">
    <text evidence="2">The sequence shown here is derived from an EMBL/GenBank/DDBJ whole genome shotgun (WGS) entry which is preliminary data.</text>
</comment>
<evidence type="ECO:0000313" key="2">
    <source>
        <dbReference type="EMBL" id="CAG2058314.1"/>
    </source>
</evidence>
<reference evidence="2" key="1">
    <citation type="submission" date="2021-03" db="EMBL/GenBank/DDBJ databases">
        <authorList>
            <person name="Tran Van P."/>
        </authorList>
    </citation>
    <scope>NUCLEOTIDE SEQUENCE</scope>
</reference>
<dbReference type="InterPro" id="IPR025733">
    <property type="entry name" value="PAPs_C"/>
</dbReference>
<gene>
    <name evidence="2" type="ORF">TPAB3V08_LOCUS5286</name>
</gene>
<organism evidence="2 3">
    <name type="scientific">Timema podura</name>
    <name type="common">Walking stick</name>
    <dbReference type="NCBI Taxonomy" id="61482"/>
    <lineage>
        <taxon>Eukaryota</taxon>
        <taxon>Metazoa</taxon>
        <taxon>Ecdysozoa</taxon>
        <taxon>Arthropoda</taxon>
        <taxon>Hexapoda</taxon>
        <taxon>Insecta</taxon>
        <taxon>Pterygota</taxon>
        <taxon>Neoptera</taxon>
        <taxon>Polyneoptera</taxon>
        <taxon>Phasmatodea</taxon>
        <taxon>Timematodea</taxon>
        <taxon>Timematoidea</taxon>
        <taxon>Timematidae</taxon>
        <taxon>Timema</taxon>
    </lineage>
</organism>
<dbReference type="Proteomes" id="UP001153148">
    <property type="component" value="Unassembled WGS sequence"/>
</dbReference>
<proteinExistence type="predicted"/>
<dbReference type="Pfam" id="PF14008">
    <property type="entry name" value="Metallophos_C"/>
    <property type="match status" value="1"/>
</dbReference>
<evidence type="ECO:0000259" key="1">
    <source>
        <dbReference type="Pfam" id="PF14008"/>
    </source>
</evidence>
<protein>
    <recommendedName>
        <fullName evidence="1">Purple acid phosphatase C-terminal domain-containing protein</fullName>
    </recommendedName>
</protein>
<dbReference type="EMBL" id="CAJPIN010007029">
    <property type="protein sequence ID" value="CAG2058314.1"/>
    <property type="molecule type" value="Genomic_DNA"/>
</dbReference>
<name>A0ABN7NYW0_TIMPD</name>
<dbReference type="PANTHER" id="PTHR45867">
    <property type="entry name" value="PURPLE ACID PHOSPHATASE"/>
    <property type="match status" value="1"/>
</dbReference>
<feature type="domain" description="Purple acid phosphatase C-terminal" evidence="1">
    <location>
        <begin position="60"/>
        <end position="102"/>
    </location>
</feature>
<dbReference type="PANTHER" id="PTHR45867:SF3">
    <property type="entry name" value="ACID PHOSPHATASE TYPE 7"/>
    <property type="match status" value="1"/>
</dbReference>